<dbReference type="GO" id="GO:0033539">
    <property type="term" value="P:fatty acid beta-oxidation using acyl-CoA dehydrogenase"/>
    <property type="evidence" value="ECO:0007669"/>
    <property type="project" value="TreeGrafter"/>
</dbReference>
<reference evidence="5 6" key="1">
    <citation type="submission" date="2016-10" db="EMBL/GenBank/DDBJ databases">
        <authorList>
            <person name="de Groot N.N."/>
        </authorList>
    </citation>
    <scope>NUCLEOTIDE SEQUENCE [LARGE SCALE GENOMIC DNA]</scope>
    <source>
        <strain evidence="5 6">KHGC13</strain>
    </source>
</reference>
<dbReference type="CDD" id="cd01715">
    <property type="entry name" value="ETF_alpha"/>
    <property type="match status" value="1"/>
</dbReference>
<dbReference type="RefSeq" id="WP_090470937.1">
    <property type="nucleotide sequence ID" value="NZ_FOWF01000008.1"/>
</dbReference>
<dbReference type="Pfam" id="PF01012">
    <property type="entry name" value="ETF"/>
    <property type="match status" value="2"/>
</dbReference>
<keyword evidence="6" id="KW-1185">Reference proteome</keyword>
<dbReference type="InterPro" id="IPR029035">
    <property type="entry name" value="DHS-like_NAD/FAD-binding_dom"/>
</dbReference>
<keyword evidence="3" id="KW-0274">FAD</keyword>
<name>A0A1I7GPX3_9FIRM</name>
<sequence length="382" mass="41252">MAKEYANTNAALYKNVWVFCEQRQGKLMPTDFELISEGRKLADELGVDLCGILLGDEVKGLANELGGYGADEVIVCESPLLKNYTTDGYAKVMCDAIETLKPEAVLIGATNIGRDLGPRCAARLHTGLCADCTHLDVDMPIYMDFLKENSTLPEDRLKVIEGHTVKVLGEDHDTTRDLKMTRPAFGGHLMASIICPRFRPAMATVRPGVMTKSKFDEAKANAVKVTEFDVQLTDADMNTEVVEVVKAAKQLVDLVGADYIVSVGRGISKDVEGGIKLAEELADELGGVVGGSRVAIDSGWLTADHQVGQTGKTVHPKVYIALGISGSIQHKAGMQDSECIIAINKNKTAPIFEIADYGINGDLFKVTPLLIEAIKKAKAEKE</sequence>
<feature type="binding site" evidence="3">
    <location>
        <begin position="292"/>
        <end position="293"/>
    </location>
    <ligand>
        <name>FAD</name>
        <dbReference type="ChEBI" id="CHEBI:57692"/>
    </ligand>
</feature>
<evidence type="ECO:0000259" key="4">
    <source>
        <dbReference type="SMART" id="SM00893"/>
    </source>
</evidence>
<feature type="binding site" evidence="3">
    <location>
        <position position="344"/>
    </location>
    <ligand>
        <name>FAD</name>
        <dbReference type="ChEBI" id="CHEBI:57692"/>
    </ligand>
</feature>
<comment type="cofactor">
    <cofactor evidence="3">
        <name>FAD</name>
        <dbReference type="ChEBI" id="CHEBI:57692"/>
    </cofactor>
    <text evidence="3">Binds 1 FAD per dimer.</text>
</comment>
<dbReference type="InterPro" id="IPR014730">
    <property type="entry name" value="ETF_a/b_N"/>
</dbReference>
<comment type="similarity">
    <text evidence="1">Belongs to the ETF alpha-subunit/FixB family.</text>
</comment>
<dbReference type="AlphaFoldDB" id="A0A1I7GPX3"/>
<proteinExistence type="inferred from homology"/>
<keyword evidence="2" id="KW-0285">Flavoprotein</keyword>
<feature type="binding site" evidence="3">
    <location>
        <position position="265"/>
    </location>
    <ligand>
        <name>FAD</name>
        <dbReference type="ChEBI" id="CHEBI:57692"/>
    </ligand>
</feature>
<dbReference type="NCBIfam" id="NF042970">
    <property type="entry name" value="AcrlCoAredClosAcrA"/>
    <property type="match status" value="1"/>
</dbReference>
<evidence type="ECO:0000313" key="6">
    <source>
        <dbReference type="Proteomes" id="UP000198817"/>
    </source>
</evidence>
<dbReference type="PANTHER" id="PTHR43153:SF1">
    <property type="entry name" value="ELECTRON TRANSFER FLAVOPROTEIN SUBUNIT ALPHA, MITOCHONDRIAL"/>
    <property type="match status" value="1"/>
</dbReference>
<dbReference type="OrthoDB" id="9770286at2"/>
<dbReference type="InterPro" id="IPR001308">
    <property type="entry name" value="ETF_a/FixB"/>
</dbReference>
<dbReference type="PIRSF" id="PIRSF000089">
    <property type="entry name" value="Electra_flavoP_a"/>
    <property type="match status" value="1"/>
</dbReference>
<evidence type="ECO:0000256" key="2">
    <source>
        <dbReference type="ARBA" id="ARBA00022630"/>
    </source>
</evidence>
<dbReference type="Gene3D" id="3.40.50.620">
    <property type="entry name" value="HUPs"/>
    <property type="match status" value="1"/>
</dbReference>
<dbReference type="InterPro" id="IPR014729">
    <property type="entry name" value="Rossmann-like_a/b/a_fold"/>
</dbReference>
<dbReference type="Gene3D" id="3.40.50.1220">
    <property type="entry name" value="TPP-binding domain"/>
    <property type="match status" value="1"/>
</dbReference>
<accession>A0A1I7GPX3</accession>
<dbReference type="GO" id="GO:0009055">
    <property type="term" value="F:electron transfer activity"/>
    <property type="evidence" value="ECO:0007669"/>
    <property type="project" value="InterPro"/>
</dbReference>
<feature type="domain" description="Electron transfer flavoprotein alpha/beta-subunit N-terminal" evidence="4">
    <location>
        <begin position="16"/>
        <end position="241"/>
    </location>
</feature>
<feature type="binding site" evidence="3">
    <location>
        <begin position="323"/>
        <end position="330"/>
    </location>
    <ligand>
        <name>FAD</name>
        <dbReference type="ChEBI" id="CHEBI:57692"/>
    </ligand>
</feature>
<evidence type="ECO:0000313" key="5">
    <source>
        <dbReference type="EMBL" id="SFU50513.1"/>
    </source>
</evidence>
<evidence type="ECO:0000256" key="1">
    <source>
        <dbReference type="ARBA" id="ARBA00005817"/>
    </source>
</evidence>
<dbReference type="SMART" id="SM00893">
    <property type="entry name" value="ETF"/>
    <property type="match status" value="1"/>
</dbReference>
<dbReference type="Pfam" id="PF00766">
    <property type="entry name" value="ETF_alpha"/>
    <property type="match status" value="1"/>
</dbReference>
<dbReference type="InterPro" id="IPR014731">
    <property type="entry name" value="ETF_asu_C"/>
</dbReference>
<dbReference type="STRING" id="155865.SAMN05216515_1089"/>
<feature type="binding site" evidence="3">
    <location>
        <begin position="306"/>
        <end position="310"/>
    </location>
    <ligand>
        <name>FAD</name>
        <dbReference type="ChEBI" id="CHEBI:57692"/>
    </ligand>
</feature>
<dbReference type="EMBL" id="FPBT01000008">
    <property type="protein sequence ID" value="SFU50513.1"/>
    <property type="molecule type" value="Genomic_DNA"/>
</dbReference>
<dbReference type="PANTHER" id="PTHR43153">
    <property type="entry name" value="ELECTRON TRANSFER FLAVOPROTEIN ALPHA"/>
    <property type="match status" value="1"/>
</dbReference>
<dbReference type="InterPro" id="IPR033947">
    <property type="entry name" value="ETF_alpha_N"/>
</dbReference>
<dbReference type="SUPFAM" id="SSF52402">
    <property type="entry name" value="Adenine nucleotide alpha hydrolases-like"/>
    <property type="match status" value="1"/>
</dbReference>
<gene>
    <name evidence="5" type="ORF">SAMN05216508_10860</name>
</gene>
<organism evidence="5 6">
    <name type="scientific">Eubacterium pyruvativorans</name>
    <dbReference type="NCBI Taxonomy" id="155865"/>
    <lineage>
        <taxon>Bacteria</taxon>
        <taxon>Bacillati</taxon>
        <taxon>Bacillota</taxon>
        <taxon>Clostridia</taxon>
        <taxon>Eubacteriales</taxon>
        <taxon>Eubacteriaceae</taxon>
        <taxon>Eubacterium</taxon>
    </lineage>
</organism>
<dbReference type="InterPro" id="IPR050041">
    <property type="entry name" value="ETF_beta"/>
</dbReference>
<evidence type="ECO:0000256" key="3">
    <source>
        <dbReference type="PIRSR" id="PIRSR000089-1"/>
    </source>
</evidence>
<dbReference type="Proteomes" id="UP000198817">
    <property type="component" value="Unassembled WGS sequence"/>
</dbReference>
<dbReference type="GO" id="GO:0050660">
    <property type="term" value="F:flavin adenine dinucleotide binding"/>
    <property type="evidence" value="ECO:0007669"/>
    <property type="project" value="InterPro"/>
</dbReference>
<dbReference type="SUPFAM" id="SSF52467">
    <property type="entry name" value="DHS-like NAD/FAD-binding domain"/>
    <property type="match status" value="1"/>
</dbReference>
<protein>
    <submittedName>
        <fullName evidence="5">Electron transfer flavoprotein alpha subunit apoprotein</fullName>
    </submittedName>
</protein>